<dbReference type="Gene3D" id="3.60.10.10">
    <property type="entry name" value="Endonuclease/exonuclease/phosphatase"/>
    <property type="match status" value="1"/>
</dbReference>
<organism evidence="2 3">
    <name type="scientific">Pleurodeles waltl</name>
    <name type="common">Iberian ribbed newt</name>
    <dbReference type="NCBI Taxonomy" id="8319"/>
    <lineage>
        <taxon>Eukaryota</taxon>
        <taxon>Metazoa</taxon>
        <taxon>Chordata</taxon>
        <taxon>Craniata</taxon>
        <taxon>Vertebrata</taxon>
        <taxon>Euteleostomi</taxon>
        <taxon>Amphibia</taxon>
        <taxon>Batrachia</taxon>
        <taxon>Caudata</taxon>
        <taxon>Salamandroidea</taxon>
        <taxon>Salamandridae</taxon>
        <taxon>Pleurodelinae</taxon>
        <taxon>Pleurodeles</taxon>
    </lineage>
</organism>
<reference evidence="2" key="1">
    <citation type="journal article" date="2022" name="bioRxiv">
        <title>Sequencing and chromosome-scale assembly of the giantPleurodeles waltlgenome.</title>
        <authorList>
            <person name="Brown T."/>
            <person name="Elewa A."/>
            <person name="Iarovenko S."/>
            <person name="Subramanian E."/>
            <person name="Araus A.J."/>
            <person name="Petzold A."/>
            <person name="Susuki M."/>
            <person name="Suzuki K.-i.T."/>
            <person name="Hayashi T."/>
            <person name="Toyoda A."/>
            <person name="Oliveira C."/>
            <person name="Osipova E."/>
            <person name="Leigh N.D."/>
            <person name="Simon A."/>
            <person name="Yun M.H."/>
        </authorList>
    </citation>
    <scope>NUCLEOTIDE SEQUENCE</scope>
    <source>
        <strain evidence="2">20211129_DDA</strain>
        <tissue evidence="2">Liver</tissue>
    </source>
</reference>
<dbReference type="SUPFAM" id="SSF56672">
    <property type="entry name" value="DNA/RNA polymerases"/>
    <property type="match status" value="1"/>
</dbReference>
<sequence>MGSLCMGSLSDAGRQWLSECGLVDVWRSAHPSLRDYSFYSSATETYARLDLFLATQELLPRVRDSAIEPRALSDHTPVSVEIHMDMERVGAPGWRFRDSMLHNGATLEAIRRAITDYLSFNDDGTISIATLWEALKAVLRGEVMSLSSRDNKARRRLRENLEQRVRVLERSHKHTGAPRIWRELEKLRKQLRRLDWDRAEYAVVHLKQKYYSGSNKFGRILAHRLRAQRAASMIKMVRSPSGAEAHTSDQIAEAFAEFYQGLYRAEEPSTSTPESFLEGIAITPLTVKEATLLVQPIREVTRPDGFSVLFYKSFCVELVHVLVRLFNSFRQTGALTPSMLDATIVVSRKPGKDPEECASYMPISLLNIDAKLFTGILAHRLNYYMPGLVDPDQAGFIPHRQCSDNTKRLLHLLDKTERSRREALFLSIDAKKAFDRVYWPYLFKVLERFGLGPGFMAWICCIYQAPWVAMRVNGTLSLPFAVQRGTRQGCPLSPLLFALYMEPWRRSSGRTLRSWV</sequence>
<gene>
    <name evidence="2" type="ORF">NDU88_004628</name>
</gene>
<evidence type="ECO:0000313" key="2">
    <source>
        <dbReference type="EMBL" id="KAJ1209250.1"/>
    </source>
</evidence>
<dbReference type="AlphaFoldDB" id="A0AAV7WAA4"/>
<protein>
    <recommendedName>
        <fullName evidence="1">Reverse transcriptase domain-containing protein</fullName>
    </recommendedName>
</protein>
<dbReference type="Pfam" id="PF00078">
    <property type="entry name" value="RVT_1"/>
    <property type="match status" value="1"/>
</dbReference>
<dbReference type="InterPro" id="IPR043502">
    <property type="entry name" value="DNA/RNA_pol_sf"/>
</dbReference>
<dbReference type="SUPFAM" id="SSF56219">
    <property type="entry name" value="DNase I-like"/>
    <property type="match status" value="1"/>
</dbReference>
<dbReference type="EMBL" id="JANPWB010000002">
    <property type="protein sequence ID" value="KAJ1209250.1"/>
    <property type="molecule type" value="Genomic_DNA"/>
</dbReference>
<name>A0AAV7WAA4_PLEWA</name>
<evidence type="ECO:0000259" key="1">
    <source>
        <dbReference type="PROSITE" id="PS50878"/>
    </source>
</evidence>
<dbReference type="PROSITE" id="PS50878">
    <property type="entry name" value="RT_POL"/>
    <property type="match status" value="1"/>
</dbReference>
<proteinExistence type="predicted"/>
<feature type="domain" description="Reverse transcriptase" evidence="1">
    <location>
        <begin position="328"/>
        <end position="516"/>
    </location>
</feature>
<accession>A0AAV7WAA4</accession>
<dbReference type="InterPro" id="IPR000477">
    <property type="entry name" value="RT_dom"/>
</dbReference>
<dbReference type="PANTHER" id="PTHR19446">
    <property type="entry name" value="REVERSE TRANSCRIPTASES"/>
    <property type="match status" value="1"/>
</dbReference>
<keyword evidence="3" id="KW-1185">Reference proteome</keyword>
<evidence type="ECO:0000313" key="3">
    <source>
        <dbReference type="Proteomes" id="UP001066276"/>
    </source>
</evidence>
<dbReference type="Proteomes" id="UP001066276">
    <property type="component" value="Chromosome 1_2"/>
</dbReference>
<dbReference type="InterPro" id="IPR036691">
    <property type="entry name" value="Endo/exonu/phosph_ase_sf"/>
</dbReference>
<comment type="caution">
    <text evidence="2">The sequence shown here is derived from an EMBL/GenBank/DDBJ whole genome shotgun (WGS) entry which is preliminary data.</text>
</comment>
<dbReference type="CDD" id="cd01650">
    <property type="entry name" value="RT_nLTR_like"/>
    <property type="match status" value="1"/>
</dbReference>